<dbReference type="GO" id="GO:0005524">
    <property type="term" value="F:ATP binding"/>
    <property type="evidence" value="ECO:0007669"/>
    <property type="project" value="UniProtKB-KW"/>
</dbReference>
<dbReference type="SUPFAM" id="SSF56037">
    <property type="entry name" value="PheT/TilS domain"/>
    <property type="match status" value="1"/>
</dbReference>
<protein>
    <recommendedName>
        <fullName evidence="2">phenylalanine--tRNA ligase</fullName>
        <ecNumber evidence="2">6.1.1.20</ecNumber>
    </recommendedName>
</protein>
<dbReference type="InterPro" id="IPR036690">
    <property type="entry name" value="Fdx_antiC-bd_sf"/>
</dbReference>
<dbReference type="InterPro" id="IPR045060">
    <property type="entry name" value="Phe-tRNA-ligase_IIc_bsu"/>
</dbReference>
<evidence type="ECO:0000313" key="12">
    <source>
        <dbReference type="EMBL" id="OGG62713.1"/>
    </source>
</evidence>
<dbReference type="Gene3D" id="3.30.56.10">
    <property type="match status" value="2"/>
</dbReference>
<evidence type="ECO:0000256" key="9">
    <source>
        <dbReference type="ARBA" id="ARBA00023146"/>
    </source>
</evidence>
<evidence type="ECO:0000256" key="5">
    <source>
        <dbReference type="ARBA" id="ARBA00022741"/>
    </source>
</evidence>
<keyword evidence="7" id="KW-0460">Magnesium</keyword>
<dbReference type="SUPFAM" id="SSF46955">
    <property type="entry name" value="Putative DNA-binding domain"/>
    <property type="match status" value="2"/>
</dbReference>
<dbReference type="SUPFAM" id="SSF55681">
    <property type="entry name" value="Class II aaRS and biotin synthetases"/>
    <property type="match status" value="1"/>
</dbReference>
<dbReference type="PROSITE" id="PS51447">
    <property type="entry name" value="FDX_ACB"/>
    <property type="match status" value="1"/>
</dbReference>
<dbReference type="SUPFAM" id="SSF54991">
    <property type="entry name" value="Anticodon-binding domain of PheRS"/>
    <property type="match status" value="1"/>
</dbReference>
<dbReference type="Gene3D" id="3.50.40.10">
    <property type="entry name" value="Phenylalanyl-trna Synthetase, Chain B, domain 3"/>
    <property type="match status" value="1"/>
</dbReference>
<dbReference type="Pfam" id="PF03483">
    <property type="entry name" value="B3_4"/>
    <property type="match status" value="1"/>
</dbReference>
<dbReference type="Gene3D" id="3.30.70.380">
    <property type="entry name" value="Ferrodoxin-fold anticodon-binding domain"/>
    <property type="match status" value="1"/>
</dbReference>
<dbReference type="SMART" id="SM00896">
    <property type="entry name" value="FDX-ACB"/>
    <property type="match status" value="1"/>
</dbReference>
<keyword evidence="5" id="KW-0547">Nucleotide-binding</keyword>
<dbReference type="AlphaFoldDB" id="A0A1F6DMW4"/>
<evidence type="ECO:0000256" key="7">
    <source>
        <dbReference type="ARBA" id="ARBA00022842"/>
    </source>
</evidence>
<evidence type="ECO:0000256" key="1">
    <source>
        <dbReference type="ARBA" id="ARBA00001946"/>
    </source>
</evidence>
<evidence type="ECO:0000256" key="4">
    <source>
        <dbReference type="ARBA" id="ARBA00022723"/>
    </source>
</evidence>
<dbReference type="GO" id="GO:0006432">
    <property type="term" value="P:phenylalanyl-tRNA aminoacylation"/>
    <property type="evidence" value="ECO:0007669"/>
    <property type="project" value="InterPro"/>
</dbReference>
<keyword evidence="4" id="KW-0479">Metal-binding</keyword>
<dbReference type="Proteomes" id="UP000178532">
    <property type="component" value="Unassembled WGS sequence"/>
</dbReference>
<dbReference type="InterPro" id="IPR041616">
    <property type="entry name" value="PheRS_beta_core"/>
</dbReference>
<comment type="caution">
    <text evidence="12">The sequence shown here is derived from an EMBL/GenBank/DDBJ whole genome shotgun (WGS) entry which is preliminary data.</text>
</comment>
<dbReference type="Pfam" id="PF17759">
    <property type="entry name" value="tRNA_synthFbeta"/>
    <property type="match status" value="1"/>
</dbReference>
<dbReference type="SMART" id="SM00874">
    <property type="entry name" value="B5"/>
    <property type="match status" value="1"/>
</dbReference>
<feature type="domain" description="B5" evidence="11">
    <location>
        <begin position="291"/>
        <end position="366"/>
    </location>
</feature>
<dbReference type="InterPro" id="IPR005147">
    <property type="entry name" value="tRNA_synthase_B5-dom"/>
</dbReference>
<evidence type="ECO:0000256" key="6">
    <source>
        <dbReference type="ARBA" id="ARBA00022840"/>
    </source>
</evidence>
<dbReference type="PROSITE" id="PS51483">
    <property type="entry name" value="B5"/>
    <property type="match status" value="1"/>
</dbReference>
<evidence type="ECO:0000256" key="3">
    <source>
        <dbReference type="ARBA" id="ARBA00022598"/>
    </source>
</evidence>
<evidence type="ECO:0000259" key="11">
    <source>
        <dbReference type="PROSITE" id="PS51483"/>
    </source>
</evidence>
<dbReference type="GO" id="GO:0009328">
    <property type="term" value="C:phenylalanine-tRNA ligase complex"/>
    <property type="evidence" value="ECO:0007669"/>
    <property type="project" value="TreeGrafter"/>
</dbReference>
<keyword evidence="9" id="KW-0030">Aminoacyl-tRNA synthetase</keyword>
<keyword evidence="6" id="KW-0067">ATP-binding</keyword>
<proteinExistence type="predicted"/>
<dbReference type="EMBL" id="MFLI01000004">
    <property type="protein sequence ID" value="OGG62713.1"/>
    <property type="molecule type" value="Genomic_DNA"/>
</dbReference>
<keyword evidence="8" id="KW-0648">Protein biosynthesis</keyword>
<keyword evidence="3" id="KW-0436">Ligase</keyword>
<dbReference type="InterPro" id="IPR020825">
    <property type="entry name" value="Phe-tRNA_synthase-like_B3/B4"/>
</dbReference>
<gene>
    <name evidence="12" type="ORF">A3C19_03360</name>
</gene>
<dbReference type="Gene3D" id="3.30.930.10">
    <property type="entry name" value="Bira Bifunctional Protein, Domain 2"/>
    <property type="match status" value="1"/>
</dbReference>
<dbReference type="InterPro" id="IPR045864">
    <property type="entry name" value="aa-tRNA-synth_II/BPL/LPL"/>
</dbReference>
<evidence type="ECO:0000259" key="10">
    <source>
        <dbReference type="PROSITE" id="PS51447"/>
    </source>
</evidence>
<evidence type="ECO:0000313" key="13">
    <source>
        <dbReference type="Proteomes" id="UP000178532"/>
    </source>
</evidence>
<comment type="cofactor">
    <cofactor evidence="1">
        <name>Mg(2+)</name>
        <dbReference type="ChEBI" id="CHEBI:18420"/>
    </cofactor>
</comment>
<dbReference type="STRING" id="1798495.A3C19_03360"/>
<evidence type="ECO:0000256" key="8">
    <source>
        <dbReference type="ARBA" id="ARBA00022917"/>
    </source>
</evidence>
<evidence type="ECO:0000256" key="2">
    <source>
        <dbReference type="ARBA" id="ARBA00012814"/>
    </source>
</evidence>
<dbReference type="GO" id="GO:0000287">
    <property type="term" value="F:magnesium ion binding"/>
    <property type="evidence" value="ECO:0007669"/>
    <property type="project" value="InterPro"/>
</dbReference>
<accession>A0A1F6DMW4</accession>
<dbReference type="SMART" id="SM00873">
    <property type="entry name" value="B3_4"/>
    <property type="match status" value="1"/>
</dbReference>
<dbReference type="PANTHER" id="PTHR10947:SF0">
    <property type="entry name" value="PHENYLALANINE--TRNA LIGASE BETA SUBUNIT"/>
    <property type="match status" value="1"/>
</dbReference>
<sequence length="598" mass="65855">MKVSLKWLQTYFDAPLPPAEQIADALTFHAFEIEEIQGDMLDVKVLPNRAADCLSHRGIAKELSAILDIPLTNDPLRRDVGTSYVPTSLTVEIEDPKKCSRYMGALVKRVRIGPSPAWLKKALESVGQRSINNIVDATNYVMLNIGQPLHAFDARRLKLEAGCLKIGVRNAKQGEQITTLSGEAFALNPSTLLITDENAGAPIALAGVKGGNVAELTAETTDLVVESANFNGTSVRKTAQTLKLPTDASQRFQNRPSPELCAYGMRDVLALITDIAGGEVVGVVDEYPARPETKPVLVTLARINGLLGSSFSRDEVLGVCTRLGLETKSEGDSFTITPPFERTDLTIPEDFAEEVGRILGYDRIPAAELPPTLGTPDQSRYRGIERMKDQLVEQGFTEVSTQSFAKKGDILLANPLDKTKPALRTSLEQNLQEAFARAKQYAPLVLAPNQKPKLFEVGTVFQKDGEKLEVKTSEPVSDLPEIRDDANYVPKRYELGAYKPFSVYPFIVRDISAFSPETGEMQSYDPTQESEFEKLIQESAGPLLIRIVHFDAFQKGKRISYTSRLTFQSMERTLTDGEVNGIMEKVSAMLHTAGYEVR</sequence>
<dbReference type="InterPro" id="IPR009061">
    <property type="entry name" value="DNA-bd_dom_put_sf"/>
</dbReference>
<dbReference type="EC" id="6.1.1.20" evidence="2"/>
<feature type="domain" description="FDX-ACB" evidence="10">
    <location>
        <begin position="502"/>
        <end position="598"/>
    </location>
</feature>
<dbReference type="GO" id="GO:0004826">
    <property type="term" value="F:phenylalanine-tRNA ligase activity"/>
    <property type="evidence" value="ECO:0007669"/>
    <property type="project" value="UniProtKB-EC"/>
</dbReference>
<dbReference type="Pfam" id="PF03484">
    <property type="entry name" value="B5"/>
    <property type="match status" value="1"/>
</dbReference>
<name>A0A1F6DMW4_9BACT</name>
<reference evidence="12 13" key="1">
    <citation type="journal article" date="2016" name="Nat. Commun.">
        <title>Thousands of microbial genomes shed light on interconnected biogeochemical processes in an aquifer system.</title>
        <authorList>
            <person name="Anantharaman K."/>
            <person name="Brown C.T."/>
            <person name="Hug L.A."/>
            <person name="Sharon I."/>
            <person name="Castelle C.J."/>
            <person name="Probst A.J."/>
            <person name="Thomas B.C."/>
            <person name="Singh A."/>
            <person name="Wilkins M.J."/>
            <person name="Karaoz U."/>
            <person name="Brodie E.L."/>
            <person name="Williams K.H."/>
            <person name="Hubbard S.S."/>
            <person name="Banfield J.F."/>
        </authorList>
    </citation>
    <scope>NUCLEOTIDE SEQUENCE [LARGE SCALE GENOMIC DNA]</scope>
</reference>
<dbReference type="GO" id="GO:0003723">
    <property type="term" value="F:RNA binding"/>
    <property type="evidence" value="ECO:0007669"/>
    <property type="project" value="InterPro"/>
</dbReference>
<dbReference type="InterPro" id="IPR005121">
    <property type="entry name" value="Fdx_antiC-bd"/>
</dbReference>
<dbReference type="Pfam" id="PF03147">
    <property type="entry name" value="FDX-ACB"/>
    <property type="match status" value="1"/>
</dbReference>
<dbReference type="PANTHER" id="PTHR10947">
    <property type="entry name" value="PHENYLALANYL-TRNA SYNTHETASE BETA CHAIN AND LEUCINE-RICH REPEAT-CONTAINING PROTEIN 47"/>
    <property type="match status" value="1"/>
</dbReference>
<organism evidence="12 13">
    <name type="scientific">Candidatus Kaiserbacteria bacterium RIFCSPHIGHO2_02_FULL_54_22</name>
    <dbReference type="NCBI Taxonomy" id="1798495"/>
    <lineage>
        <taxon>Bacteria</taxon>
        <taxon>Candidatus Kaiseribacteriota</taxon>
    </lineage>
</organism>
<dbReference type="InterPro" id="IPR005146">
    <property type="entry name" value="B3/B4_tRNA-bd"/>
</dbReference>